<keyword evidence="3" id="KW-1185">Reference proteome</keyword>
<accession>A0A9P7BK00</accession>
<evidence type="ECO:0000313" key="2">
    <source>
        <dbReference type="EMBL" id="KAG1285857.1"/>
    </source>
</evidence>
<feature type="region of interest" description="Disordered" evidence="1">
    <location>
        <begin position="124"/>
        <end position="184"/>
    </location>
</feature>
<protein>
    <submittedName>
        <fullName evidence="2">Uncharacterized protein</fullName>
    </submittedName>
</protein>
<dbReference type="Gene3D" id="2.40.50.230">
    <property type="entry name" value="Gp5 N-terminal domain"/>
    <property type="match status" value="1"/>
</dbReference>
<evidence type="ECO:0000313" key="3">
    <source>
        <dbReference type="Proteomes" id="UP000716291"/>
    </source>
</evidence>
<dbReference type="Proteomes" id="UP000716291">
    <property type="component" value="Unassembled WGS sequence"/>
</dbReference>
<feature type="compositionally biased region" description="Low complexity" evidence="1">
    <location>
        <begin position="140"/>
        <end position="149"/>
    </location>
</feature>
<gene>
    <name evidence="2" type="ORF">G6F64_014238</name>
</gene>
<dbReference type="InterPro" id="IPR037026">
    <property type="entry name" value="Vgr_OB-fold_dom_sf"/>
</dbReference>
<evidence type="ECO:0000256" key="1">
    <source>
        <dbReference type="SAM" id="MobiDB-lite"/>
    </source>
</evidence>
<comment type="caution">
    <text evidence="2">The sequence shown here is derived from an EMBL/GenBank/DDBJ whole genome shotgun (WGS) entry which is preliminary data.</text>
</comment>
<dbReference type="EMBL" id="JAANQT010007664">
    <property type="protein sequence ID" value="KAG1285857.1"/>
    <property type="molecule type" value="Genomic_DNA"/>
</dbReference>
<feature type="compositionally biased region" description="Basic and acidic residues" evidence="1">
    <location>
        <begin position="124"/>
        <end position="137"/>
    </location>
</feature>
<sequence length="184" mass="20134">MAAKLGALDDFLCFEDDEACEATDDNVRDHDDALIGVGRPEAAVLARAHEVGYANRFRAVRCDRPWRALPAGARGARLVGAPSAVGVHTAIVTNAEGATEASGEDEIYRNARGDVRVRFHWQADGDGRRGHGHELRATHRAGSAAAVSGRGHRPAARRGRALQRARRRRHPVDPRRQVRRGHEH</sequence>
<dbReference type="AlphaFoldDB" id="A0A9P7BK00"/>
<reference evidence="2" key="1">
    <citation type="journal article" date="2020" name="Microb. Genom.">
        <title>Genetic diversity of clinical and environmental Mucorales isolates obtained from an investigation of mucormycosis cases among solid organ transplant recipients.</title>
        <authorList>
            <person name="Nguyen M.H."/>
            <person name="Kaul D."/>
            <person name="Muto C."/>
            <person name="Cheng S.J."/>
            <person name="Richter R.A."/>
            <person name="Bruno V.M."/>
            <person name="Liu G."/>
            <person name="Beyhan S."/>
            <person name="Sundermann A.J."/>
            <person name="Mounaud S."/>
            <person name="Pasculle A.W."/>
            <person name="Nierman W.C."/>
            <person name="Driscoll E."/>
            <person name="Cumbie R."/>
            <person name="Clancy C.J."/>
            <person name="Dupont C.L."/>
        </authorList>
    </citation>
    <scope>NUCLEOTIDE SEQUENCE</scope>
    <source>
        <strain evidence="2">GL11</strain>
    </source>
</reference>
<feature type="compositionally biased region" description="Basic residues" evidence="1">
    <location>
        <begin position="150"/>
        <end position="170"/>
    </location>
</feature>
<organism evidence="2 3">
    <name type="scientific">Rhizopus oryzae</name>
    <name type="common">Mucormycosis agent</name>
    <name type="synonym">Rhizopus arrhizus var. delemar</name>
    <dbReference type="NCBI Taxonomy" id="64495"/>
    <lineage>
        <taxon>Eukaryota</taxon>
        <taxon>Fungi</taxon>
        <taxon>Fungi incertae sedis</taxon>
        <taxon>Mucoromycota</taxon>
        <taxon>Mucoromycotina</taxon>
        <taxon>Mucoromycetes</taxon>
        <taxon>Mucorales</taxon>
        <taxon>Mucorineae</taxon>
        <taxon>Rhizopodaceae</taxon>
        <taxon>Rhizopus</taxon>
    </lineage>
</organism>
<proteinExistence type="predicted"/>
<name>A0A9P7BK00_RHIOR</name>
<feature type="compositionally biased region" description="Basic and acidic residues" evidence="1">
    <location>
        <begin position="171"/>
        <end position="184"/>
    </location>
</feature>